<evidence type="ECO:0000313" key="1">
    <source>
        <dbReference type="EMBL" id="KAI3700835.1"/>
    </source>
</evidence>
<name>A0ACB8ZT33_CICIN</name>
<dbReference type="Proteomes" id="UP001055811">
    <property type="component" value="Linkage Group LG08"/>
</dbReference>
<protein>
    <submittedName>
        <fullName evidence="1">Uncharacterized protein</fullName>
    </submittedName>
</protein>
<evidence type="ECO:0000313" key="2">
    <source>
        <dbReference type="Proteomes" id="UP001055811"/>
    </source>
</evidence>
<keyword evidence="2" id="KW-1185">Reference proteome</keyword>
<proteinExistence type="predicted"/>
<sequence>MSRMNDLLEKSNKSKTEAHMDVSMSMMMEIMSQCSLKTFDVVHCASKELEQLSYEQYVAELQRERYPLSQAFRRSQFVQVLRPMNDLLEKSNKSKTEAHMDVSMMMEIMSRCSLKIFDVVRCASKELEQLSYEQLVCNDPDCSEVELNHRLPSLNPCRNESRPSLNKFKNFRTLKPSIVSGISPENDWDSNQASTVLPNPIGILQETLVPIRVVVKTMPVPELDNIQGFGDGVVVTNDPVWSRGIEEQRSSKKRNVRVERFKHSVQ</sequence>
<gene>
    <name evidence="1" type="ORF">L2E82_45474</name>
</gene>
<organism evidence="1 2">
    <name type="scientific">Cichorium intybus</name>
    <name type="common">Chicory</name>
    <dbReference type="NCBI Taxonomy" id="13427"/>
    <lineage>
        <taxon>Eukaryota</taxon>
        <taxon>Viridiplantae</taxon>
        <taxon>Streptophyta</taxon>
        <taxon>Embryophyta</taxon>
        <taxon>Tracheophyta</taxon>
        <taxon>Spermatophyta</taxon>
        <taxon>Magnoliopsida</taxon>
        <taxon>eudicotyledons</taxon>
        <taxon>Gunneridae</taxon>
        <taxon>Pentapetalae</taxon>
        <taxon>asterids</taxon>
        <taxon>campanulids</taxon>
        <taxon>Asterales</taxon>
        <taxon>Asteraceae</taxon>
        <taxon>Cichorioideae</taxon>
        <taxon>Cichorieae</taxon>
        <taxon>Cichoriinae</taxon>
        <taxon>Cichorium</taxon>
    </lineage>
</organism>
<dbReference type="EMBL" id="CM042016">
    <property type="protein sequence ID" value="KAI3700835.1"/>
    <property type="molecule type" value="Genomic_DNA"/>
</dbReference>
<reference evidence="2" key="1">
    <citation type="journal article" date="2022" name="Mol. Ecol. Resour.">
        <title>The genomes of chicory, endive, great burdock and yacon provide insights into Asteraceae palaeo-polyploidization history and plant inulin production.</title>
        <authorList>
            <person name="Fan W."/>
            <person name="Wang S."/>
            <person name="Wang H."/>
            <person name="Wang A."/>
            <person name="Jiang F."/>
            <person name="Liu H."/>
            <person name="Zhao H."/>
            <person name="Xu D."/>
            <person name="Zhang Y."/>
        </authorList>
    </citation>
    <scope>NUCLEOTIDE SEQUENCE [LARGE SCALE GENOMIC DNA]</scope>
    <source>
        <strain evidence="2">cv. Punajuju</strain>
    </source>
</reference>
<reference evidence="1 2" key="2">
    <citation type="journal article" date="2022" name="Mol. Ecol. Resour.">
        <title>The genomes of chicory, endive, great burdock and yacon provide insights into Asteraceae paleo-polyploidization history and plant inulin production.</title>
        <authorList>
            <person name="Fan W."/>
            <person name="Wang S."/>
            <person name="Wang H."/>
            <person name="Wang A."/>
            <person name="Jiang F."/>
            <person name="Liu H."/>
            <person name="Zhao H."/>
            <person name="Xu D."/>
            <person name="Zhang Y."/>
        </authorList>
    </citation>
    <scope>NUCLEOTIDE SEQUENCE [LARGE SCALE GENOMIC DNA]</scope>
    <source>
        <strain evidence="2">cv. Punajuju</strain>
        <tissue evidence="1">Leaves</tissue>
    </source>
</reference>
<comment type="caution">
    <text evidence="1">The sequence shown here is derived from an EMBL/GenBank/DDBJ whole genome shotgun (WGS) entry which is preliminary data.</text>
</comment>
<accession>A0ACB8ZT33</accession>